<protein>
    <recommendedName>
        <fullName evidence="5 6">Large ribosomal subunit protein uL10</fullName>
    </recommendedName>
</protein>
<dbReference type="HAMAP" id="MF_00362">
    <property type="entry name" value="Ribosomal_uL10"/>
    <property type="match status" value="1"/>
</dbReference>
<evidence type="ECO:0000256" key="1">
    <source>
        <dbReference type="ARBA" id="ARBA00002633"/>
    </source>
</evidence>
<evidence type="ECO:0000313" key="7">
    <source>
        <dbReference type="EMBL" id="CAA6817585.1"/>
    </source>
</evidence>
<keyword evidence="4 6" id="KW-0687">Ribonucleoprotein</keyword>
<dbReference type="InterPro" id="IPR043141">
    <property type="entry name" value="Ribosomal_uL10-like_sf"/>
</dbReference>
<dbReference type="Pfam" id="PF00466">
    <property type="entry name" value="Ribosomal_L10"/>
    <property type="match status" value="1"/>
</dbReference>
<dbReference type="InterPro" id="IPR047865">
    <property type="entry name" value="Ribosomal_uL10_bac_type"/>
</dbReference>
<dbReference type="Gene3D" id="6.10.250.290">
    <property type="match status" value="1"/>
</dbReference>
<dbReference type="AlphaFoldDB" id="A0A6S6TED5"/>
<dbReference type="SUPFAM" id="SSF160369">
    <property type="entry name" value="Ribosomal protein L10-like"/>
    <property type="match status" value="1"/>
</dbReference>
<evidence type="ECO:0000256" key="4">
    <source>
        <dbReference type="ARBA" id="ARBA00023274"/>
    </source>
</evidence>
<dbReference type="GO" id="GO:0070180">
    <property type="term" value="F:large ribosomal subunit rRNA binding"/>
    <property type="evidence" value="ECO:0007669"/>
    <property type="project" value="UniProtKB-UniRule"/>
</dbReference>
<dbReference type="GO" id="GO:0005840">
    <property type="term" value="C:ribosome"/>
    <property type="evidence" value="ECO:0007669"/>
    <property type="project" value="UniProtKB-KW"/>
</dbReference>
<proteinExistence type="inferred from homology"/>
<dbReference type="InterPro" id="IPR022973">
    <property type="entry name" value="Ribosomal_uL10_bac"/>
</dbReference>
<dbReference type="GO" id="GO:1990904">
    <property type="term" value="C:ribonucleoprotein complex"/>
    <property type="evidence" value="ECO:0007669"/>
    <property type="project" value="UniProtKB-KW"/>
</dbReference>
<organism evidence="7">
    <name type="scientific">uncultured Sulfurovum sp</name>
    <dbReference type="NCBI Taxonomy" id="269237"/>
    <lineage>
        <taxon>Bacteria</taxon>
        <taxon>Pseudomonadati</taxon>
        <taxon>Campylobacterota</taxon>
        <taxon>Epsilonproteobacteria</taxon>
        <taxon>Campylobacterales</taxon>
        <taxon>Sulfurovaceae</taxon>
        <taxon>Sulfurovum</taxon>
        <taxon>environmental samples</taxon>
    </lineage>
</organism>
<dbReference type="CDD" id="cd05797">
    <property type="entry name" value="Ribosomal_L10"/>
    <property type="match status" value="1"/>
</dbReference>
<comment type="subunit">
    <text evidence="6">Part of the ribosomal stalk of the 50S ribosomal subunit. The N-terminus interacts with L11 and the large rRNA to form the base of the stalk. The C-terminus forms an elongated spine to which L12 dimers bind in a sequential fashion forming a multimeric L10(L12)X complex.</text>
</comment>
<dbReference type="EMBL" id="CACVAR010000277">
    <property type="protein sequence ID" value="CAA6817585.1"/>
    <property type="molecule type" value="Genomic_DNA"/>
</dbReference>
<evidence type="ECO:0000256" key="6">
    <source>
        <dbReference type="HAMAP-Rule" id="MF_00362"/>
    </source>
</evidence>
<keyword evidence="6" id="KW-0694">RNA-binding</keyword>
<sequence length="162" mass="17604">MTRTEKEAIVNELSTAFADQGAVIVCDYKGMTVEALEGVRKLAKENDVQVRVIKNTLAGIALKNANCEEMELVDTNVFIWGEDQIATCKVADKSATENTDHFSIKSGVIESKVADIATINAMAKLPGRDELLGMLLNVWNAPVQNFTIGMSALATKLEEEQA</sequence>
<evidence type="ECO:0000256" key="3">
    <source>
        <dbReference type="ARBA" id="ARBA00022980"/>
    </source>
</evidence>
<keyword evidence="6" id="KW-0699">rRNA-binding</keyword>
<keyword evidence="3 6" id="KW-0689">Ribosomal protein</keyword>
<reference evidence="7" key="1">
    <citation type="submission" date="2020-01" db="EMBL/GenBank/DDBJ databases">
        <authorList>
            <person name="Meier V. D."/>
            <person name="Meier V D."/>
        </authorList>
    </citation>
    <scope>NUCLEOTIDE SEQUENCE</scope>
    <source>
        <strain evidence="7">HLG_WM_MAG_03</strain>
    </source>
</reference>
<comment type="function">
    <text evidence="1 6">Forms part of the ribosomal stalk, playing a central role in the interaction of the ribosome with GTP-bound translation factors.</text>
</comment>
<name>A0A6S6TED5_9BACT</name>
<dbReference type="InterPro" id="IPR001790">
    <property type="entry name" value="Ribosomal_uL10"/>
</dbReference>
<comment type="similarity">
    <text evidence="2 6">Belongs to the universal ribosomal protein uL10 family.</text>
</comment>
<dbReference type="NCBIfam" id="NF000955">
    <property type="entry name" value="PRK00099.1-1"/>
    <property type="match status" value="1"/>
</dbReference>
<dbReference type="PANTHER" id="PTHR11560">
    <property type="entry name" value="39S RIBOSOMAL PROTEIN L10, MITOCHONDRIAL"/>
    <property type="match status" value="1"/>
</dbReference>
<dbReference type="Gene3D" id="3.30.70.1730">
    <property type="match status" value="1"/>
</dbReference>
<evidence type="ECO:0000256" key="2">
    <source>
        <dbReference type="ARBA" id="ARBA00008889"/>
    </source>
</evidence>
<accession>A0A6S6TED5</accession>
<gene>
    <name evidence="6" type="primary">rplJ</name>
    <name evidence="7" type="ORF">HELGO_WM19772</name>
</gene>
<evidence type="ECO:0000256" key="5">
    <source>
        <dbReference type="ARBA" id="ARBA00035202"/>
    </source>
</evidence>
<dbReference type="GO" id="GO:0006412">
    <property type="term" value="P:translation"/>
    <property type="evidence" value="ECO:0007669"/>
    <property type="project" value="UniProtKB-UniRule"/>
</dbReference>